<sequence>MVYAQALKIGKARAARGTPKGGYNDYARSVRSLVYGLWTEDMDRFSFIDSMVGT</sequence>
<organism evidence="1">
    <name type="scientific">marine sediment metagenome</name>
    <dbReference type="NCBI Taxonomy" id="412755"/>
    <lineage>
        <taxon>unclassified sequences</taxon>
        <taxon>metagenomes</taxon>
        <taxon>ecological metagenomes</taxon>
    </lineage>
</organism>
<protein>
    <submittedName>
        <fullName evidence="1">Uncharacterized protein</fullName>
    </submittedName>
</protein>
<name>X1IB96_9ZZZZ</name>
<comment type="caution">
    <text evidence="1">The sequence shown here is derived from an EMBL/GenBank/DDBJ whole genome shotgun (WGS) entry which is preliminary data.</text>
</comment>
<evidence type="ECO:0000313" key="1">
    <source>
        <dbReference type="EMBL" id="GAH66535.1"/>
    </source>
</evidence>
<proteinExistence type="predicted"/>
<accession>X1IB96</accession>
<dbReference type="AlphaFoldDB" id="X1IB96"/>
<gene>
    <name evidence="1" type="ORF">S03H2_46780</name>
</gene>
<reference evidence="1" key="1">
    <citation type="journal article" date="2014" name="Front. Microbiol.">
        <title>High frequency of phylogenetically diverse reductive dehalogenase-homologous genes in deep subseafloor sedimentary metagenomes.</title>
        <authorList>
            <person name="Kawai M."/>
            <person name="Futagami T."/>
            <person name="Toyoda A."/>
            <person name="Takaki Y."/>
            <person name="Nishi S."/>
            <person name="Hori S."/>
            <person name="Arai W."/>
            <person name="Tsubouchi T."/>
            <person name="Morono Y."/>
            <person name="Uchiyama I."/>
            <person name="Ito T."/>
            <person name="Fujiyama A."/>
            <person name="Inagaki F."/>
            <person name="Takami H."/>
        </authorList>
    </citation>
    <scope>NUCLEOTIDE SEQUENCE</scope>
    <source>
        <strain evidence="1">Expedition CK06-06</strain>
    </source>
</reference>
<feature type="non-terminal residue" evidence="1">
    <location>
        <position position="54"/>
    </location>
</feature>
<dbReference type="EMBL" id="BARU01029406">
    <property type="protein sequence ID" value="GAH66535.1"/>
    <property type="molecule type" value="Genomic_DNA"/>
</dbReference>